<evidence type="ECO:0000256" key="4">
    <source>
        <dbReference type="ARBA" id="ARBA00023242"/>
    </source>
</evidence>
<dbReference type="InterPro" id="IPR045871">
    <property type="entry name" value="AHP1-5/YPD1"/>
</dbReference>
<name>A0AA38FH36_TAXCH</name>
<dbReference type="PROSITE" id="PS50894">
    <property type="entry name" value="HPT"/>
    <property type="match status" value="1"/>
</dbReference>
<dbReference type="GO" id="GO:0043424">
    <property type="term" value="F:protein histidine kinase binding"/>
    <property type="evidence" value="ECO:0007669"/>
    <property type="project" value="UniProtKB-UniRule"/>
</dbReference>
<dbReference type="InterPro" id="IPR036641">
    <property type="entry name" value="HPT_dom_sf"/>
</dbReference>
<comment type="subcellular location">
    <subcellularLocation>
        <location evidence="6">Cytoplasm</location>
        <location evidence="6">Cytosol</location>
    </subcellularLocation>
    <subcellularLocation>
        <location evidence="6">Nucleus</location>
    </subcellularLocation>
</comment>
<protein>
    <recommendedName>
        <fullName evidence="6">Histidine-containing phosphotransfer protein</fullName>
    </recommendedName>
</protein>
<proteinExistence type="predicted"/>
<dbReference type="OMA" id="CITFRAF"/>
<evidence type="ECO:0000256" key="3">
    <source>
        <dbReference type="ARBA" id="ARBA00023012"/>
    </source>
</evidence>
<dbReference type="PANTHER" id="PTHR28242">
    <property type="entry name" value="PHOSPHORELAY INTERMEDIATE PROTEIN YPD1"/>
    <property type="match status" value="1"/>
</dbReference>
<keyword evidence="5" id="KW-0597">Phosphoprotein</keyword>
<comment type="caution">
    <text evidence="8">The sequence shown here is derived from an EMBL/GenBank/DDBJ whole genome shotgun (WGS) entry which is preliminary data.</text>
</comment>
<feature type="non-terminal residue" evidence="8">
    <location>
        <position position="115"/>
    </location>
</feature>
<dbReference type="GO" id="GO:0000160">
    <property type="term" value="P:phosphorelay signal transduction system"/>
    <property type="evidence" value="ECO:0007669"/>
    <property type="project" value="UniProtKB-UniRule"/>
</dbReference>
<evidence type="ECO:0000256" key="5">
    <source>
        <dbReference type="PROSITE-ProRule" id="PRU00110"/>
    </source>
</evidence>
<dbReference type="GO" id="GO:0005634">
    <property type="term" value="C:nucleus"/>
    <property type="evidence" value="ECO:0007669"/>
    <property type="project" value="UniProtKB-SubCell"/>
</dbReference>
<evidence type="ECO:0000256" key="6">
    <source>
        <dbReference type="RuleBase" id="RU369004"/>
    </source>
</evidence>
<keyword evidence="4" id="KW-0539">Nucleus</keyword>
<dbReference type="EMBL" id="JAHRHJ020000009">
    <property type="protein sequence ID" value="KAH9301226.1"/>
    <property type="molecule type" value="Genomic_DNA"/>
</dbReference>
<dbReference type="Pfam" id="PF01627">
    <property type="entry name" value="Hpt"/>
    <property type="match status" value="1"/>
</dbReference>
<organism evidence="8 9">
    <name type="scientific">Taxus chinensis</name>
    <name type="common">Chinese yew</name>
    <name type="synonym">Taxus wallichiana var. chinensis</name>
    <dbReference type="NCBI Taxonomy" id="29808"/>
    <lineage>
        <taxon>Eukaryota</taxon>
        <taxon>Viridiplantae</taxon>
        <taxon>Streptophyta</taxon>
        <taxon>Embryophyta</taxon>
        <taxon>Tracheophyta</taxon>
        <taxon>Spermatophyta</taxon>
        <taxon>Pinopsida</taxon>
        <taxon>Pinidae</taxon>
        <taxon>Conifers II</taxon>
        <taxon>Cupressales</taxon>
        <taxon>Taxaceae</taxon>
        <taxon>Taxus</taxon>
    </lineage>
</organism>
<dbReference type="PANTHER" id="PTHR28242:SF52">
    <property type="entry name" value="PHOSPHORELAY INTERMEDIATE PROTEIN YPD1"/>
    <property type="match status" value="1"/>
</dbReference>
<dbReference type="Gene3D" id="1.20.120.160">
    <property type="entry name" value="HPT domain"/>
    <property type="match status" value="1"/>
</dbReference>
<evidence type="ECO:0000256" key="2">
    <source>
        <dbReference type="ARBA" id="ARBA00022864"/>
    </source>
</evidence>
<dbReference type="SUPFAM" id="SSF47226">
    <property type="entry name" value="Histidine-containing phosphotransfer domain, HPT domain"/>
    <property type="match status" value="1"/>
</dbReference>
<evidence type="ECO:0000313" key="8">
    <source>
        <dbReference type="EMBL" id="KAH9301226.1"/>
    </source>
</evidence>
<evidence type="ECO:0000259" key="7">
    <source>
        <dbReference type="PROSITE" id="PS50894"/>
    </source>
</evidence>
<sequence>GFLDEQFTQLEQLQDQSNPRFVQEVVSLFFEGSLKLLDNLQTTLNKEPVDYKKLDAYLHHFKGSSSSVGAHRVKNVCITFRAFCREKMRDGCLQCLQQLKQEYNLIKNKLEDLFQ</sequence>
<feature type="non-terminal residue" evidence="8">
    <location>
        <position position="1"/>
    </location>
</feature>
<dbReference type="InterPro" id="IPR008207">
    <property type="entry name" value="Sig_transdc_His_kin_Hpt_dom"/>
</dbReference>
<dbReference type="Proteomes" id="UP000824469">
    <property type="component" value="Unassembled WGS sequence"/>
</dbReference>
<reference evidence="8 9" key="1">
    <citation type="journal article" date="2021" name="Nat. Plants">
        <title>The Taxus genome provides insights into paclitaxel biosynthesis.</title>
        <authorList>
            <person name="Xiong X."/>
            <person name="Gou J."/>
            <person name="Liao Q."/>
            <person name="Li Y."/>
            <person name="Zhou Q."/>
            <person name="Bi G."/>
            <person name="Li C."/>
            <person name="Du R."/>
            <person name="Wang X."/>
            <person name="Sun T."/>
            <person name="Guo L."/>
            <person name="Liang H."/>
            <person name="Lu P."/>
            <person name="Wu Y."/>
            <person name="Zhang Z."/>
            <person name="Ro D.K."/>
            <person name="Shang Y."/>
            <person name="Huang S."/>
            <person name="Yan J."/>
        </authorList>
    </citation>
    <scope>NUCLEOTIDE SEQUENCE [LARGE SCALE GENOMIC DNA]</scope>
    <source>
        <strain evidence="8">Ta-2019</strain>
    </source>
</reference>
<comment type="domain">
    <text evidence="6">Histidine-containing phosphotransfer domain (HPt) contains an active histidine that mediates the phosphotransfer.</text>
</comment>
<comment type="function">
    <text evidence="6">Functions as a two-component phosphorelay mediators between cytokinin sensor histidine kinases and response regulators (B-type ARRs). Plays an important role in propagating cytokinin signal transduction.</text>
</comment>
<dbReference type="GO" id="GO:0009736">
    <property type="term" value="P:cytokinin-activated signaling pathway"/>
    <property type="evidence" value="ECO:0007669"/>
    <property type="project" value="UniProtKB-KW"/>
</dbReference>
<evidence type="ECO:0000256" key="1">
    <source>
        <dbReference type="ARBA" id="ARBA00022490"/>
    </source>
</evidence>
<keyword evidence="3 6" id="KW-0902">Two-component regulatory system</keyword>
<dbReference type="GO" id="GO:0009927">
    <property type="term" value="F:histidine phosphotransfer kinase activity"/>
    <property type="evidence" value="ECO:0007669"/>
    <property type="project" value="UniProtKB-UniRule"/>
</dbReference>
<gene>
    <name evidence="8" type="ORF">KI387_012809</name>
</gene>
<evidence type="ECO:0000313" key="9">
    <source>
        <dbReference type="Proteomes" id="UP000824469"/>
    </source>
</evidence>
<dbReference type="GO" id="GO:0005829">
    <property type="term" value="C:cytosol"/>
    <property type="evidence" value="ECO:0007669"/>
    <property type="project" value="UniProtKB-SubCell"/>
</dbReference>
<dbReference type="AlphaFoldDB" id="A0AA38FH36"/>
<feature type="modified residue" description="Phosphohistidine" evidence="5">
    <location>
        <position position="59"/>
    </location>
</feature>
<dbReference type="FunFam" id="1.20.120.160:FF:000001">
    <property type="entry name" value="Histidine-containing phosphotransfer protein 1"/>
    <property type="match status" value="1"/>
</dbReference>
<accession>A0AA38FH36</accession>
<keyword evidence="1" id="KW-0963">Cytoplasm</keyword>
<feature type="domain" description="HPt" evidence="7">
    <location>
        <begin position="18"/>
        <end position="115"/>
    </location>
</feature>
<keyword evidence="2 6" id="KW-0932">Cytokinin signaling pathway</keyword>
<keyword evidence="9" id="KW-1185">Reference proteome</keyword>